<dbReference type="AlphaFoldDB" id="A0A2P2JTR5"/>
<evidence type="ECO:0000313" key="1">
    <source>
        <dbReference type="EMBL" id="MBW96849.1"/>
    </source>
</evidence>
<protein>
    <submittedName>
        <fullName evidence="1">Uncharacterized protein</fullName>
    </submittedName>
</protein>
<dbReference type="EMBL" id="GGEC01016366">
    <property type="protein sequence ID" value="MBW96849.1"/>
    <property type="molecule type" value="Transcribed_RNA"/>
</dbReference>
<sequence>MVLNKQSHSFLCTRPL</sequence>
<reference evidence="1" key="1">
    <citation type="submission" date="2018-02" db="EMBL/GenBank/DDBJ databases">
        <title>Rhizophora mucronata_Transcriptome.</title>
        <authorList>
            <person name="Meera S.P."/>
            <person name="Sreeshan A."/>
            <person name="Augustine A."/>
        </authorList>
    </citation>
    <scope>NUCLEOTIDE SEQUENCE</scope>
    <source>
        <tissue evidence="1">Leaf</tissue>
    </source>
</reference>
<organism evidence="1">
    <name type="scientific">Rhizophora mucronata</name>
    <name type="common">Asiatic mangrove</name>
    <dbReference type="NCBI Taxonomy" id="61149"/>
    <lineage>
        <taxon>Eukaryota</taxon>
        <taxon>Viridiplantae</taxon>
        <taxon>Streptophyta</taxon>
        <taxon>Embryophyta</taxon>
        <taxon>Tracheophyta</taxon>
        <taxon>Spermatophyta</taxon>
        <taxon>Magnoliopsida</taxon>
        <taxon>eudicotyledons</taxon>
        <taxon>Gunneridae</taxon>
        <taxon>Pentapetalae</taxon>
        <taxon>rosids</taxon>
        <taxon>fabids</taxon>
        <taxon>Malpighiales</taxon>
        <taxon>Rhizophoraceae</taxon>
        <taxon>Rhizophora</taxon>
    </lineage>
</organism>
<name>A0A2P2JTR5_RHIMU</name>
<accession>A0A2P2JTR5</accession>
<proteinExistence type="predicted"/>